<sequence>MICAQLSAINGLDVAFPNSTLYAATESAYWSIQEASLAPLCIAKPRSSNDVASIIKTIANQDCPFAIKSQGHAPAAGFANIDEGITIDLMGLDAVTTNEDASIAHVGSGASWLDVYAHLDPVNKTVAGGRNGGVGVGGLTLGGGISYFSPQVGFTCDSVTNFEIVLANGELVETNASSQSDLFRALKGGLNNFGVVTRIDFHTLPIDEILGGRVVNDISHRNEVFDAFRNIADAYPYDVHASITTSAIFNAATKAWTLLSAPIYTKPQTNPKVYAELFAVPSISNTVKITQLHTLANESAIAQTNQIFSTGTYGVSTQLLDRIFDICNDTLHDFNVPGSLQWITTFEPLPTVFVSRGAHNNVLGTSPDHGNVMILLFSASWSDLDSSSSVHAKLEEVLRKINTVAKEMGQLREFVYANYAGIYQKPISSYGVQNDAYLRHVAKKYDPHGVFQSQVPGGFKLFD</sequence>
<comment type="similarity">
    <text evidence="1">Belongs to the oxygen-dependent FAD-linked oxidoreductase family.</text>
</comment>
<dbReference type="InterPro" id="IPR016169">
    <property type="entry name" value="FAD-bd_PCMH_sub2"/>
</dbReference>
<dbReference type="SUPFAM" id="SSF56176">
    <property type="entry name" value="FAD-binding/transporter-associated domain-like"/>
    <property type="match status" value="1"/>
</dbReference>
<keyword evidence="7" id="KW-1185">Reference proteome</keyword>
<evidence type="ECO:0000256" key="4">
    <source>
        <dbReference type="ARBA" id="ARBA00023002"/>
    </source>
</evidence>
<dbReference type="OrthoDB" id="2151789at2759"/>
<organism evidence="6 7">
    <name type="scientific">Didymosphaeria variabile</name>
    <dbReference type="NCBI Taxonomy" id="1932322"/>
    <lineage>
        <taxon>Eukaryota</taxon>
        <taxon>Fungi</taxon>
        <taxon>Dikarya</taxon>
        <taxon>Ascomycota</taxon>
        <taxon>Pezizomycotina</taxon>
        <taxon>Dothideomycetes</taxon>
        <taxon>Pleosporomycetidae</taxon>
        <taxon>Pleosporales</taxon>
        <taxon>Massarineae</taxon>
        <taxon>Didymosphaeriaceae</taxon>
        <taxon>Didymosphaeria</taxon>
    </lineage>
</organism>
<keyword evidence="2" id="KW-0285">Flavoprotein</keyword>
<protein>
    <recommendedName>
        <fullName evidence="5">FAD-binding PCMH-type domain-containing protein</fullName>
    </recommendedName>
</protein>
<evidence type="ECO:0000259" key="5">
    <source>
        <dbReference type="PROSITE" id="PS51387"/>
    </source>
</evidence>
<gene>
    <name evidence="6" type="ORF">N0V89_004410</name>
</gene>
<evidence type="ECO:0000256" key="3">
    <source>
        <dbReference type="ARBA" id="ARBA00022827"/>
    </source>
</evidence>
<proteinExistence type="inferred from homology"/>
<dbReference type="GO" id="GO:0071949">
    <property type="term" value="F:FAD binding"/>
    <property type="evidence" value="ECO:0007669"/>
    <property type="project" value="InterPro"/>
</dbReference>
<dbReference type="PANTHER" id="PTHR42973:SF22">
    <property type="entry name" value="FAD-BINDING PCMH-TYPE DOMAIN-CONTAINING PROTEIN-RELATED"/>
    <property type="match status" value="1"/>
</dbReference>
<evidence type="ECO:0000313" key="7">
    <source>
        <dbReference type="Proteomes" id="UP001140513"/>
    </source>
</evidence>
<comment type="caution">
    <text evidence="6">The sequence shown here is derived from an EMBL/GenBank/DDBJ whole genome shotgun (WGS) entry which is preliminary data.</text>
</comment>
<dbReference type="Gene3D" id="3.30.465.10">
    <property type="match status" value="1"/>
</dbReference>
<dbReference type="GO" id="GO:0016491">
    <property type="term" value="F:oxidoreductase activity"/>
    <property type="evidence" value="ECO:0007669"/>
    <property type="project" value="UniProtKB-KW"/>
</dbReference>
<reference evidence="6" key="1">
    <citation type="submission" date="2022-10" db="EMBL/GenBank/DDBJ databases">
        <title>Tapping the CABI collections for fungal endophytes: first genome assemblies for Collariella, Neodidymelliopsis, Ascochyta clinopodiicola, Didymella pomorum, Didymosphaeria variabile, Neocosmospora piperis and Neocucurbitaria cava.</title>
        <authorList>
            <person name="Hill R."/>
        </authorList>
    </citation>
    <scope>NUCLEOTIDE SEQUENCE</scope>
    <source>
        <strain evidence="6">IMI 356815</strain>
    </source>
</reference>
<dbReference type="InterPro" id="IPR036318">
    <property type="entry name" value="FAD-bd_PCMH-like_sf"/>
</dbReference>
<accession>A0A9W8XQD1</accession>
<feature type="domain" description="FAD-binding PCMH-type" evidence="5">
    <location>
        <begin position="35"/>
        <end position="206"/>
    </location>
</feature>
<evidence type="ECO:0000256" key="2">
    <source>
        <dbReference type="ARBA" id="ARBA00022630"/>
    </source>
</evidence>
<evidence type="ECO:0000313" key="6">
    <source>
        <dbReference type="EMBL" id="KAJ4356377.1"/>
    </source>
</evidence>
<keyword evidence="4" id="KW-0560">Oxidoreductase</keyword>
<dbReference type="InterPro" id="IPR050416">
    <property type="entry name" value="FAD-linked_Oxidoreductase"/>
</dbReference>
<dbReference type="Pfam" id="PF01565">
    <property type="entry name" value="FAD_binding_4"/>
    <property type="match status" value="1"/>
</dbReference>
<dbReference type="RefSeq" id="XP_056073503.1">
    <property type="nucleotide sequence ID" value="XM_056213195.1"/>
</dbReference>
<dbReference type="AlphaFoldDB" id="A0A9W8XQD1"/>
<dbReference type="EMBL" id="JAPEUX010000003">
    <property type="protein sequence ID" value="KAJ4356377.1"/>
    <property type="molecule type" value="Genomic_DNA"/>
</dbReference>
<dbReference type="InterPro" id="IPR016166">
    <property type="entry name" value="FAD-bd_PCMH"/>
</dbReference>
<dbReference type="PROSITE" id="PS51387">
    <property type="entry name" value="FAD_PCMH"/>
    <property type="match status" value="1"/>
</dbReference>
<name>A0A9W8XQD1_9PLEO</name>
<dbReference type="PANTHER" id="PTHR42973">
    <property type="entry name" value="BINDING OXIDOREDUCTASE, PUTATIVE (AFU_ORTHOLOGUE AFUA_1G17690)-RELATED"/>
    <property type="match status" value="1"/>
</dbReference>
<dbReference type="GeneID" id="80907940"/>
<keyword evidence="3" id="KW-0274">FAD</keyword>
<dbReference type="Proteomes" id="UP001140513">
    <property type="component" value="Unassembled WGS sequence"/>
</dbReference>
<dbReference type="InterPro" id="IPR006094">
    <property type="entry name" value="Oxid_FAD_bind_N"/>
</dbReference>
<evidence type="ECO:0000256" key="1">
    <source>
        <dbReference type="ARBA" id="ARBA00005466"/>
    </source>
</evidence>